<evidence type="ECO:0000313" key="2">
    <source>
        <dbReference type="Proteomes" id="UP000029227"/>
    </source>
</evidence>
<organism evidence="1 2">
    <name type="scientific">Photobacterium aphoticum</name>
    <dbReference type="NCBI Taxonomy" id="754436"/>
    <lineage>
        <taxon>Bacteria</taxon>
        <taxon>Pseudomonadati</taxon>
        <taxon>Pseudomonadota</taxon>
        <taxon>Gammaproteobacteria</taxon>
        <taxon>Vibrionales</taxon>
        <taxon>Vibrionaceae</taxon>
        <taxon>Photobacterium</taxon>
    </lineage>
</organism>
<proteinExistence type="predicted"/>
<dbReference type="Proteomes" id="UP000029227">
    <property type="component" value="Unassembled WGS sequence"/>
</dbReference>
<name>A0A090QZA8_9GAMM</name>
<comment type="caution">
    <text evidence="1">The sequence shown here is derived from an EMBL/GenBank/DDBJ whole genome shotgun (WGS) entry which is preliminary data.</text>
</comment>
<reference evidence="1 2" key="1">
    <citation type="journal article" date="2014" name="Genome Announc.">
        <title>Draft Genome Sequences of Two Vibrionaceae Species, Vibrio ponticus C121 and Photobacterium aphoticum C119, Isolated as Coral Reef Microbiota.</title>
        <authorList>
            <person name="Al-saari N."/>
            <person name="Meirelles P.M."/>
            <person name="Mino S."/>
            <person name="Suda W."/>
            <person name="Oshima K."/>
            <person name="Hattori M."/>
            <person name="Ohkuma M."/>
            <person name="Thompson F.L."/>
            <person name="Gomez-Gil B."/>
            <person name="Sawabe T."/>
            <person name="Sawabe T."/>
        </authorList>
    </citation>
    <scope>NUCLEOTIDE SEQUENCE [LARGE SCALE GENOMIC DNA]</scope>
    <source>
        <strain evidence="1 2">JCM 19237</strain>
    </source>
</reference>
<evidence type="ECO:0000313" key="1">
    <source>
        <dbReference type="EMBL" id="GAL07204.1"/>
    </source>
</evidence>
<dbReference type="EMBL" id="BBMN01000015">
    <property type="protein sequence ID" value="GAL07204.1"/>
    <property type="molecule type" value="Genomic_DNA"/>
</dbReference>
<protein>
    <submittedName>
        <fullName evidence="1">Uncharacterized protein</fullName>
    </submittedName>
</protein>
<gene>
    <name evidence="1" type="ORF">JCM19237_4620</name>
</gene>
<accession>A0A090QZA8</accession>
<dbReference type="STRING" id="754436.JCM19237_4620"/>
<sequence length="49" mass="5880">MQEKLYKKSFHDRSCSMNVLYAFEFTTLIFGFSEFGQQMLNKDKHNNKP</sequence>
<dbReference type="AlphaFoldDB" id="A0A090QZA8"/>